<comment type="caution">
    <text evidence="1">The sequence shown here is derived from an EMBL/GenBank/DDBJ whole genome shotgun (WGS) entry which is preliminary data.</text>
</comment>
<name>A0AAD7GMG3_MYCRO</name>
<sequence>MPNPCRAVVIYMPVWLATTDLADEVSSLISAEDLMKQQMGLVAIDCPFKPIFYDSNTTGENVERGQWFPVEDLPEVRNVGDIQNSERYDFLFESILSALLQTTLFVSYDNACQMACGCRCHEATWAKM</sequence>
<reference evidence="1" key="1">
    <citation type="submission" date="2023-03" db="EMBL/GenBank/DDBJ databases">
        <title>Massive genome expansion in bonnet fungi (Mycena s.s.) driven by repeated elements and novel gene families across ecological guilds.</title>
        <authorList>
            <consortium name="Lawrence Berkeley National Laboratory"/>
            <person name="Harder C.B."/>
            <person name="Miyauchi S."/>
            <person name="Viragh M."/>
            <person name="Kuo A."/>
            <person name="Thoen E."/>
            <person name="Andreopoulos B."/>
            <person name="Lu D."/>
            <person name="Skrede I."/>
            <person name="Drula E."/>
            <person name="Henrissat B."/>
            <person name="Morin E."/>
            <person name="Kohler A."/>
            <person name="Barry K."/>
            <person name="LaButti K."/>
            <person name="Morin E."/>
            <person name="Salamov A."/>
            <person name="Lipzen A."/>
            <person name="Mereny Z."/>
            <person name="Hegedus B."/>
            <person name="Baldrian P."/>
            <person name="Stursova M."/>
            <person name="Weitz H."/>
            <person name="Taylor A."/>
            <person name="Grigoriev I.V."/>
            <person name="Nagy L.G."/>
            <person name="Martin F."/>
            <person name="Kauserud H."/>
        </authorList>
    </citation>
    <scope>NUCLEOTIDE SEQUENCE</scope>
    <source>
        <strain evidence="1">CBHHK067</strain>
    </source>
</reference>
<dbReference type="AlphaFoldDB" id="A0AAD7GMG3"/>
<proteinExistence type="predicted"/>
<organism evidence="1 2">
    <name type="scientific">Mycena rosella</name>
    <name type="common">Pink bonnet</name>
    <name type="synonym">Agaricus rosellus</name>
    <dbReference type="NCBI Taxonomy" id="1033263"/>
    <lineage>
        <taxon>Eukaryota</taxon>
        <taxon>Fungi</taxon>
        <taxon>Dikarya</taxon>
        <taxon>Basidiomycota</taxon>
        <taxon>Agaricomycotina</taxon>
        <taxon>Agaricomycetes</taxon>
        <taxon>Agaricomycetidae</taxon>
        <taxon>Agaricales</taxon>
        <taxon>Marasmiineae</taxon>
        <taxon>Mycenaceae</taxon>
        <taxon>Mycena</taxon>
    </lineage>
</organism>
<protein>
    <submittedName>
        <fullName evidence="1">Uncharacterized protein</fullName>
    </submittedName>
</protein>
<gene>
    <name evidence="1" type="ORF">B0H17DRAFT_1195155</name>
</gene>
<accession>A0AAD7GMG3</accession>
<dbReference type="Proteomes" id="UP001221757">
    <property type="component" value="Unassembled WGS sequence"/>
</dbReference>
<evidence type="ECO:0000313" key="1">
    <source>
        <dbReference type="EMBL" id="KAJ7701957.1"/>
    </source>
</evidence>
<keyword evidence="2" id="KW-1185">Reference proteome</keyword>
<dbReference type="EMBL" id="JARKIE010000016">
    <property type="protein sequence ID" value="KAJ7701957.1"/>
    <property type="molecule type" value="Genomic_DNA"/>
</dbReference>
<evidence type="ECO:0000313" key="2">
    <source>
        <dbReference type="Proteomes" id="UP001221757"/>
    </source>
</evidence>